<dbReference type="Pfam" id="PF08990">
    <property type="entry name" value="Docking"/>
    <property type="match status" value="1"/>
</dbReference>
<comment type="caution">
    <text evidence="13">The sequence shown here is derived from an EMBL/GenBank/DDBJ whole genome shotgun (WGS) entry which is preliminary data.</text>
</comment>
<dbReference type="InterPro" id="IPR036291">
    <property type="entry name" value="NAD(P)-bd_dom_sf"/>
</dbReference>
<keyword evidence="8" id="KW-0012">Acyltransferase</keyword>
<dbReference type="SMART" id="SM00826">
    <property type="entry name" value="PKS_DH"/>
    <property type="match status" value="1"/>
</dbReference>
<dbReference type="InterPro" id="IPR013968">
    <property type="entry name" value="PKS_KR"/>
</dbReference>
<gene>
    <name evidence="13" type="ORF">JQN84_31080</name>
</gene>
<keyword evidence="5" id="KW-0808">Transferase</keyword>
<dbReference type="SUPFAM" id="SSF52151">
    <property type="entry name" value="FabD/lysophospholipase-like"/>
    <property type="match status" value="1"/>
</dbReference>
<dbReference type="SUPFAM" id="SSF47336">
    <property type="entry name" value="ACP-like"/>
    <property type="match status" value="1"/>
</dbReference>
<dbReference type="Gene3D" id="3.40.366.10">
    <property type="entry name" value="Malonyl-Coenzyme A Acyl Carrier Protein, domain 2"/>
    <property type="match status" value="1"/>
</dbReference>
<dbReference type="Pfam" id="PF00550">
    <property type="entry name" value="PP-binding"/>
    <property type="match status" value="1"/>
</dbReference>
<dbReference type="Pfam" id="PF21089">
    <property type="entry name" value="PKS_DH_N"/>
    <property type="match status" value="1"/>
</dbReference>
<dbReference type="InterPro" id="IPR009081">
    <property type="entry name" value="PP-bd_ACP"/>
</dbReference>
<dbReference type="InterPro" id="IPR006162">
    <property type="entry name" value="Ppantetheine_attach_site"/>
</dbReference>
<feature type="domain" description="PKS/mFAS DH" evidence="12">
    <location>
        <begin position="901"/>
        <end position="1166"/>
    </location>
</feature>
<dbReference type="InterPro" id="IPR049900">
    <property type="entry name" value="PKS_mFAS_DH"/>
</dbReference>
<dbReference type="InterPro" id="IPR015083">
    <property type="entry name" value="NorB/c/GfsB-D-like_docking"/>
</dbReference>
<dbReference type="Proteomes" id="UP000809587">
    <property type="component" value="Unassembled WGS sequence"/>
</dbReference>
<dbReference type="InterPro" id="IPR020807">
    <property type="entry name" value="PKS_DH"/>
</dbReference>
<keyword evidence="6" id="KW-0045">Antibiotic biosynthesis</keyword>
<dbReference type="InterPro" id="IPR042104">
    <property type="entry name" value="PKS_dehydratase_sf"/>
</dbReference>
<evidence type="ECO:0000256" key="2">
    <source>
        <dbReference type="ARBA" id="ARBA00004792"/>
    </source>
</evidence>
<dbReference type="RefSeq" id="WP_204962151.1">
    <property type="nucleotide sequence ID" value="NZ_JAFEUO010000020.1"/>
</dbReference>
<dbReference type="InterPro" id="IPR020806">
    <property type="entry name" value="PKS_PP-bd"/>
</dbReference>
<evidence type="ECO:0000256" key="4">
    <source>
        <dbReference type="ARBA" id="ARBA00022553"/>
    </source>
</evidence>
<dbReference type="InterPro" id="IPR036736">
    <property type="entry name" value="ACP-like_sf"/>
</dbReference>
<dbReference type="Pfam" id="PF00109">
    <property type="entry name" value="ketoacyl-synt"/>
    <property type="match status" value="1"/>
</dbReference>
<dbReference type="InterPro" id="IPR020841">
    <property type="entry name" value="PKS_Beta-ketoAc_synthase_dom"/>
</dbReference>
<dbReference type="SMART" id="SM01294">
    <property type="entry name" value="PKS_PP_betabranch"/>
    <property type="match status" value="1"/>
</dbReference>
<dbReference type="Pfam" id="PF02801">
    <property type="entry name" value="Ketoacyl-synt_C"/>
    <property type="match status" value="1"/>
</dbReference>
<evidence type="ECO:0000256" key="6">
    <source>
        <dbReference type="ARBA" id="ARBA00023194"/>
    </source>
</evidence>
<dbReference type="SMART" id="SM00825">
    <property type="entry name" value="PKS_KS"/>
    <property type="match status" value="1"/>
</dbReference>
<dbReference type="InterPro" id="IPR016035">
    <property type="entry name" value="Acyl_Trfase/lysoPLipase"/>
</dbReference>
<dbReference type="PROSITE" id="PS52004">
    <property type="entry name" value="KS3_2"/>
    <property type="match status" value="1"/>
</dbReference>
<feature type="active site" description="Proton acceptor; for dehydratase activity" evidence="9">
    <location>
        <position position="933"/>
    </location>
</feature>
<dbReference type="PROSITE" id="PS50075">
    <property type="entry name" value="CARRIER"/>
    <property type="match status" value="1"/>
</dbReference>
<dbReference type="PANTHER" id="PTHR43775">
    <property type="entry name" value="FATTY ACID SYNTHASE"/>
    <property type="match status" value="1"/>
</dbReference>
<evidence type="ECO:0000259" key="11">
    <source>
        <dbReference type="PROSITE" id="PS52004"/>
    </source>
</evidence>
<dbReference type="SMART" id="SM00823">
    <property type="entry name" value="PKS_PP"/>
    <property type="match status" value="1"/>
</dbReference>
<feature type="domain" description="Ketosynthase family 3 (KS3)" evidence="11">
    <location>
        <begin position="33"/>
        <end position="459"/>
    </location>
</feature>
<dbReference type="Gene3D" id="3.40.47.10">
    <property type="match status" value="2"/>
</dbReference>
<dbReference type="Gene3D" id="1.10.1200.10">
    <property type="entry name" value="ACP-like"/>
    <property type="match status" value="1"/>
</dbReference>
<dbReference type="SMART" id="SM00822">
    <property type="entry name" value="PKS_KR"/>
    <property type="match status" value="1"/>
</dbReference>
<dbReference type="EMBL" id="JAFEUO010000020">
    <property type="protein sequence ID" value="MBM7086974.1"/>
    <property type="molecule type" value="Genomic_DNA"/>
</dbReference>
<dbReference type="Pfam" id="PF22953">
    <property type="entry name" value="SpnB_Rossmann"/>
    <property type="match status" value="1"/>
</dbReference>
<dbReference type="PROSITE" id="PS52019">
    <property type="entry name" value="PKS_MFAS_DH"/>
    <property type="match status" value="1"/>
</dbReference>
<feature type="non-terminal residue" evidence="13">
    <location>
        <position position="1774"/>
    </location>
</feature>
<dbReference type="Gene3D" id="3.40.50.720">
    <property type="entry name" value="NAD(P)-binding Rossmann-like Domain"/>
    <property type="match status" value="1"/>
</dbReference>
<dbReference type="InterPro" id="IPR016036">
    <property type="entry name" value="Malonyl_transacylase_ACP-bd"/>
</dbReference>
<dbReference type="InterPro" id="IPR014043">
    <property type="entry name" value="Acyl_transferase_dom"/>
</dbReference>
<feature type="region of interest" description="C-terminal hotdog fold" evidence="9">
    <location>
        <begin position="1034"/>
        <end position="1166"/>
    </location>
</feature>
<dbReference type="Gene3D" id="3.30.70.3290">
    <property type="match status" value="1"/>
</dbReference>
<dbReference type="PROSITE" id="PS00012">
    <property type="entry name" value="PHOSPHOPANTETHEINE"/>
    <property type="match status" value="1"/>
</dbReference>
<dbReference type="SMART" id="SM00827">
    <property type="entry name" value="PKS_AT"/>
    <property type="match status" value="1"/>
</dbReference>
<dbReference type="InterPro" id="IPR001227">
    <property type="entry name" value="Ac_transferase_dom_sf"/>
</dbReference>
<name>A0ABS2JM91_9ACTN</name>
<reference evidence="13 14" key="1">
    <citation type="submission" date="2021-02" db="EMBL/GenBank/DDBJ databases">
        <authorList>
            <person name="Lee D.-H."/>
        </authorList>
    </citation>
    <scope>NUCLEOTIDE SEQUENCE [LARGE SCALE GENOMIC DNA]</scope>
    <source>
        <strain evidence="13 14">MMS20-R2-29</strain>
    </source>
</reference>
<dbReference type="InterPro" id="IPR049552">
    <property type="entry name" value="PKS_DH_N"/>
</dbReference>
<dbReference type="InterPro" id="IPR055123">
    <property type="entry name" value="SpnB-like_Rossmann"/>
</dbReference>
<keyword evidence="4" id="KW-0597">Phosphoprotein</keyword>
<keyword evidence="7" id="KW-0511">Multifunctional enzyme</keyword>
<evidence type="ECO:0000256" key="7">
    <source>
        <dbReference type="ARBA" id="ARBA00023268"/>
    </source>
</evidence>
<evidence type="ECO:0000256" key="5">
    <source>
        <dbReference type="ARBA" id="ARBA00022679"/>
    </source>
</evidence>
<dbReference type="Pfam" id="PF16197">
    <property type="entry name" value="KAsynt_C_assoc"/>
    <property type="match status" value="1"/>
</dbReference>
<evidence type="ECO:0000259" key="12">
    <source>
        <dbReference type="PROSITE" id="PS52019"/>
    </source>
</evidence>
<sequence length="1774" mass="185853">MADEDKLREYLKRAVADVREARRRLQEVEDRQQEPIAIIGMGCHYPGNANTPDELWHLITTTTDAITTFPTNRGWHLDTLYHPDPDHPGTTYTQHGGFLHNADQFDAEFFNMSPREATATDPQQRLLLHTAWETLEHAGINPTTLHGTNTGVFTGAMYSDYGSRPDLPPDGFQGHLFSGSAGSIASGRLAYTLGLGGPVVTVDTACSSSLVALHLAATALRRGECDLALAGGVAVMSTPVAFVEFSRLRGLADDGRCKSFSAHADGTGWSEGVGLLLVERLTDALRHGHRVLAVVRGSAVNSDGASNGLTAPSGPAQERVIRRALDAAGLRPADVDLIEAHGTGTRLGDPIEAEALAATYGHDHSPDRPAWLGSLKSNIGHTQAAAGVGGIIKVVQAIRHGLLPPTLHADEPTPHVDWATSGLALLTEARPWPEREGPRRAAVSSFGFGGTNAHVVLEQAPEQPPATGGPLPVTPWLVSARTADGLRAQVDRLTEFLREQPDVEAGDVALSLAHRGSLPVRAVATGTDRAALLAALATATPTTAAAGGRTAFLFTGQGAQHAGMGRELREAFPVFRAAFDEVCAALDPLLPRPLREVVDSGDGLDDTAYTQPALFAFETALYRLLTSWGITADLVAGHSVGELTAAYVSGTLTLHDAATLVAARARLMQALPPGGAMLAVEADEQELLGWLPEGLDVAAVNGPRAVVLAGDEDGIERARVEWAGRGRRVRRLTVSHAFHSALMDPMLPALRETAATLSYAVPEIPAVSTVTGALVTGEWGDPGYWAGQVRATVRFADAVATLRAQGATTLLEVGPDAVLSVLAEGAVPTCRRDRPEPQAVVAAAGALWTRGVSVDWPAYFADAAVNRVDLPPYAFDNRRYWLDPRPAAADSTGLGLDPAGHPLLGAVVRRADTDEVLLTGRLSADTQPWLADHLLHGRVVVPGTALLEMAVRAADETGLTTVRELTLLAPLVVPDEGAAQVQVVVGPTGDDGSRRVDIHARTVDTDWYPVATGLLTSDGTSTPEGLPHWPPAGADEVDLAGAYDRLVAAGYTYGPAFRGLRRLWRQGDVRYAEVTVDDPDRFTIHPALLDAALHPLLPGVVDDLPARMPFAWAGVRVRAAGATTLRVRLTPVSGDTVAVLVADGAGGPVATVDALSLRPLAVAADDDGPGRPGQLWSLRWQPADPVDPGAGRRWALLGTGPEVASLAYADPGGTWPVHAELTELAQPPDVLIAVTPSDVADDVVAGTHATVSWALGVSRRFLADDRYADSRLVVVTRGAVAARPGDSPTLTHAALWGLLRSAQTEQPGRLTIVDLDDDATAAQLAGAVAGGEPQVAIRDGQLLVPRLGPADGVGVGRREDGATAAQARPPRFDEGTVLVTGGTGVLGAMVARHLVTAHGARRLLLVSRAGGRAEGVAALRDELTALGAEVSFAGCDVADRDALAEVLRAVPSDRPLRAVVHTAGVTDDGVLTALTAEQVDAVLRPKVDAAWHLHQLTLDRELSAFVLYSSLAGLVGTAGQANYAAGNAFLDALAAHRRAAGLPAVSLAWGLWEQSSGLTGRLAEADLRRLARSGLRPLSSAAGLALFDQALSGGAALYAATALDLGQLRRSAEPPVLLRGLVPAGRPSARASASPGQGLGAQLAALSVTERDRVVADLVRTRLAGVLGHADAVALVAERPLQELGLDSLTAVELRNQLAAATGLTLPTTLAFDHPSVGALTRYLLDRLTNTTATTTAVTRTTTHTTDEPIAIIGMGCHYPGNANTPDELWHLIT</sequence>
<keyword evidence="14" id="KW-1185">Reference proteome</keyword>
<dbReference type="SUPFAM" id="SSF51735">
    <property type="entry name" value="NAD(P)-binding Rossmann-fold domains"/>
    <property type="match status" value="2"/>
</dbReference>
<evidence type="ECO:0000313" key="14">
    <source>
        <dbReference type="Proteomes" id="UP000809587"/>
    </source>
</evidence>
<dbReference type="InterPro" id="IPR016039">
    <property type="entry name" value="Thiolase-like"/>
</dbReference>
<dbReference type="InterPro" id="IPR036299">
    <property type="entry name" value="Polyketide_synth_docking_sf"/>
</dbReference>
<dbReference type="CDD" id="cd08956">
    <property type="entry name" value="KR_3_FAS_SDR_x"/>
    <property type="match status" value="1"/>
</dbReference>
<feature type="domain" description="Carrier" evidence="10">
    <location>
        <begin position="1653"/>
        <end position="1728"/>
    </location>
</feature>
<feature type="active site" description="Proton donor; for dehydratase activity" evidence="9">
    <location>
        <position position="1090"/>
    </location>
</feature>
<proteinExistence type="predicted"/>
<evidence type="ECO:0000259" key="10">
    <source>
        <dbReference type="PROSITE" id="PS50075"/>
    </source>
</evidence>
<dbReference type="CDD" id="cd00833">
    <property type="entry name" value="PKS"/>
    <property type="match status" value="1"/>
</dbReference>
<dbReference type="Gene3D" id="3.10.129.110">
    <property type="entry name" value="Polyketide synthase dehydratase"/>
    <property type="match status" value="1"/>
</dbReference>
<dbReference type="InterPro" id="IPR050091">
    <property type="entry name" value="PKS_NRPS_Biosynth_Enz"/>
</dbReference>
<dbReference type="InterPro" id="IPR032821">
    <property type="entry name" value="PKS_assoc"/>
</dbReference>
<comment type="pathway">
    <text evidence="2">Antibiotic biosynthesis.</text>
</comment>
<evidence type="ECO:0000256" key="9">
    <source>
        <dbReference type="PROSITE-ProRule" id="PRU01363"/>
    </source>
</evidence>
<dbReference type="Pfam" id="PF08659">
    <property type="entry name" value="KR"/>
    <property type="match status" value="1"/>
</dbReference>
<keyword evidence="3" id="KW-0596">Phosphopantetheine</keyword>
<protein>
    <submittedName>
        <fullName evidence="13">SDR family NAD(P)-dependent oxidoreductase</fullName>
    </submittedName>
</protein>
<dbReference type="InterPro" id="IPR057326">
    <property type="entry name" value="KR_dom"/>
</dbReference>
<dbReference type="PANTHER" id="PTHR43775:SF51">
    <property type="entry name" value="INACTIVE PHENOLPHTHIOCEROL SYNTHESIS POLYKETIDE SYNTHASE TYPE I PKS1-RELATED"/>
    <property type="match status" value="1"/>
</dbReference>
<comment type="cofactor">
    <cofactor evidence="1">
        <name>pantetheine 4'-phosphate</name>
        <dbReference type="ChEBI" id="CHEBI:47942"/>
    </cofactor>
</comment>
<dbReference type="SUPFAM" id="SSF55048">
    <property type="entry name" value="Probable ACP-binding domain of malonyl-CoA ACP transacylase"/>
    <property type="match status" value="1"/>
</dbReference>
<dbReference type="PROSITE" id="PS00606">
    <property type="entry name" value="KS3_1"/>
    <property type="match status" value="1"/>
</dbReference>
<evidence type="ECO:0000256" key="1">
    <source>
        <dbReference type="ARBA" id="ARBA00001957"/>
    </source>
</evidence>
<dbReference type="Pfam" id="PF00698">
    <property type="entry name" value="Acyl_transf_1"/>
    <property type="match status" value="1"/>
</dbReference>
<evidence type="ECO:0000256" key="8">
    <source>
        <dbReference type="ARBA" id="ARBA00023315"/>
    </source>
</evidence>
<dbReference type="InterPro" id="IPR018201">
    <property type="entry name" value="Ketoacyl_synth_AS"/>
</dbReference>
<dbReference type="Pfam" id="PF14765">
    <property type="entry name" value="PS-DH"/>
    <property type="match status" value="1"/>
</dbReference>
<dbReference type="InterPro" id="IPR014030">
    <property type="entry name" value="Ketoacyl_synth_N"/>
</dbReference>
<evidence type="ECO:0000256" key="3">
    <source>
        <dbReference type="ARBA" id="ARBA00022450"/>
    </source>
</evidence>
<accession>A0ABS2JM91</accession>
<dbReference type="SUPFAM" id="SSF101173">
    <property type="entry name" value="Docking domain B of the erythromycin polyketide synthase (DEBS)"/>
    <property type="match status" value="1"/>
</dbReference>
<evidence type="ECO:0000313" key="13">
    <source>
        <dbReference type="EMBL" id="MBM7086974.1"/>
    </source>
</evidence>
<dbReference type="SUPFAM" id="SSF53901">
    <property type="entry name" value="Thiolase-like"/>
    <property type="match status" value="1"/>
</dbReference>
<organism evidence="13 14">
    <name type="scientific">Micromonospora humidisoli</name>
    <dbReference type="NCBI Taxonomy" id="2807622"/>
    <lineage>
        <taxon>Bacteria</taxon>
        <taxon>Bacillati</taxon>
        <taxon>Actinomycetota</taxon>
        <taxon>Actinomycetes</taxon>
        <taxon>Micromonosporales</taxon>
        <taxon>Micromonosporaceae</taxon>
        <taxon>Micromonospora</taxon>
    </lineage>
</organism>
<dbReference type="InterPro" id="IPR014031">
    <property type="entry name" value="Ketoacyl_synth_C"/>
</dbReference>
<feature type="region of interest" description="N-terminal hotdog fold" evidence="9">
    <location>
        <begin position="901"/>
        <end position="1022"/>
    </location>
</feature>
<dbReference type="InterPro" id="IPR049551">
    <property type="entry name" value="PKS_DH_C"/>
</dbReference>